<protein>
    <submittedName>
        <fullName evidence="1">Uncharacterized protein</fullName>
    </submittedName>
</protein>
<dbReference type="Proteomes" id="UP000254437">
    <property type="component" value="Unassembled WGS sequence"/>
</dbReference>
<accession>A0A378TPM4</accession>
<reference evidence="1 2" key="1">
    <citation type="submission" date="2018-06" db="EMBL/GenBank/DDBJ databases">
        <authorList>
            <consortium name="Pathogen Informatics"/>
            <person name="Doyle S."/>
        </authorList>
    </citation>
    <scope>NUCLEOTIDE SEQUENCE [LARGE SCALE GENOMIC DNA]</scope>
    <source>
        <strain evidence="1 2">NCTC10359</strain>
    </source>
</reference>
<evidence type="ECO:0000313" key="2">
    <source>
        <dbReference type="Proteomes" id="UP000254437"/>
    </source>
</evidence>
<dbReference type="RefSeq" id="WP_115006566.1">
    <property type="nucleotide sequence ID" value="NZ_UGQU01000002.1"/>
</dbReference>
<proteinExistence type="predicted"/>
<name>A0A378TPM4_MORLA</name>
<dbReference type="EMBL" id="UGQU01000002">
    <property type="protein sequence ID" value="STZ62778.1"/>
    <property type="molecule type" value="Genomic_DNA"/>
</dbReference>
<evidence type="ECO:0000313" key="1">
    <source>
        <dbReference type="EMBL" id="STZ62778.1"/>
    </source>
</evidence>
<sequence>MQVYHIEKFDSQANHLFELAKSNPVHIENQNSHFVLLDFEFFNALVNKKPKTLYDVCMEYKAIGDMDFDIPEFKDLPPDFSELETLFND</sequence>
<gene>
    <name evidence="1" type="ORF">NCTC10359_01181</name>
</gene>
<organism evidence="1 2">
    <name type="scientific">Moraxella lacunata</name>
    <dbReference type="NCBI Taxonomy" id="477"/>
    <lineage>
        <taxon>Bacteria</taxon>
        <taxon>Pseudomonadati</taxon>
        <taxon>Pseudomonadota</taxon>
        <taxon>Gammaproteobacteria</taxon>
        <taxon>Moraxellales</taxon>
        <taxon>Moraxellaceae</taxon>
        <taxon>Moraxella</taxon>
    </lineage>
</organism>
<dbReference type="AlphaFoldDB" id="A0A378TPM4"/>